<evidence type="ECO:0000256" key="1">
    <source>
        <dbReference type="SAM" id="SignalP"/>
    </source>
</evidence>
<evidence type="ECO:0008006" key="4">
    <source>
        <dbReference type="Google" id="ProtNLM"/>
    </source>
</evidence>
<dbReference type="AlphaFoldDB" id="A0A6G9QR53"/>
<accession>A0A6G9QR53</accession>
<dbReference type="Proteomes" id="UP000502608">
    <property type="component" value="Plasmid pPN3F2_2"/>
</dbReference>
<sequence>MKYLLSITLLLFSTVVSANSFVEIIGAEEDQDSYLQVSAVPFEEVVSAKMPHFELTQGLLKTNIVRLTDEFLPSHEVVWALDDRLEQYSNVTLVGDSYEDILEQIARQYVIGACIRPNNVVEMYDIKANRFYCED</sequence>
<evidence type="ECO:0000313" key="3">
    <source>
        <dbReference type="Proteomes" id="UP000502608"/>
    </source>
</evidence>
<gene>
    <name evidence="2" type="ORF">HBH39_18840</name>
</gene>
<keyword evidence="2" id="KW-0614">Plasmid</keyword>
<keyword evidence="1" id="KW-0732">Signal</keyword>
<dbReference type="EMBL" id="CP050315">
    <property type="protein sequence ID" value="QIR16535.1"/>
    <property type="molecule type" value="Genomic_DNA"/>
</dbReference>
<evidence type="ECO:0000313" key="2">
    <source>
        <dbReference type="EMBL" id="QIR16535.1"/>
    </source>
</evidence>
<protein>
    <recommendedName>
        <fullName evidence="4">Toxin co-regulated pilus biosynthesis protein Q C-terminal domain-containing protein</fullName>
    </recommendedName>
</protein>
<reference evidence="2 3" key="1">
    <citation type="submission" date="2020-03" db="EMBL/GenBank/DDBJ databases">
        <title>Complete genome sequence of Shewanella sp.</title>
        <authorList>
            <person name="Kim Y.-S."/>
            <person name="Kim S.-J."/>
            <person name="Jung H.-K."/>
            <person name="Kim K.-H."/>
        </authorList>
    </citation>
    <scope>NUCLEOTIDE SEQUENCE [LARGE SCALE GENOMIC DNA]</scope>
    <source>
        <strain evidence="2 3">PN3F2</strain>
        <plasmid evidence="2 3">pPN3F2_2</plasmid>
    </source>
</reference>
<feature type="chain" id="PRO_5026005880" description="Toxin co-regulated pilus biosynthesis protein Q C-terminal domain-containing protein" evidence="1">
    <location>
        <begin position="19"/>
        <end position="135"/>
    </location>
</feature>
<dbReference type="RefSeq" id="WP_167680363.1">
    <property type="nucleotide sequence ID" value="NZ_CP050315.1"/>
</dbReference>
<dbReference type="KEGG" id="saes:HBH39_18840"/>
<organism evidence="2 3">
    <name type="scientific">Shewanella aestuarii</name>
    <dbReference type="NCBI Taxonomy" id="1028752"/>
    <lineage>
        <taxon>Bacteria</taxon>
        <taxon>Pseudomonadati</taxon>
        <taxon>Pseudomonadota</taxon>
        <taxon>Gammaproteobacteria</taxon>
        <taxon>Alteromonadales</taxon>
        <taxon>Shewanellaceae</taxon>
        <taxon>Shewanella</taxon>
    </lineage>
</organism>
<feature type="signal peptide" evidence="1">
    <location>
        <begin position="1"/>
        <end position="18"/>
    </location>
</feature>
<name>A0A6G9QR53_9GAMM</name>
<geneLocation type="plasmid" evidence="2 3">
    <name>pPN3F2_2</name>
</geneLocation>
<proteinExistence type="predicted"/>
<keyword evidence="3" id="KW-1185">Reference proteome</keyword>